<dbReference type="Proteomes" id="UP000004188">
    <property type="component" value="Unassembled WGS sequence"/>
</dbReference>
<dbReference type="HOGENOM" id="CLU_091323_0_0_4"/>
<dbReference type="AlphaFoldDB" id="B6BW36"/>
<dbReference type="STRING" id="314607.KB13_1172"/>
<protein>
    <submittedName>
        <fullName evidence="1">Methionine biosynthesis protein MetW</fullName>
    </submittedName>
</protein>
<name>B6BW36_9PROT</name>
<dbReference type="Pfam" id="PF07021">
    <property type="entry name" value="MetW"/>
    <property type="match status" value="1"/>
</dbReference>
<gene>
    <name evidence="1" type="primary">metW</name>
    <name evidence="1" type="ORF">KB13_1172</name>
</gene>
<dbReference type="NCBIfam" id="TIGR02081">
    <property type="entry name" value="metW"/>
    <property type="match status" value="1"/>
</dbReference>
<evidence type="ECO:0000313" key="2">
    <source>
        <dbReference type="Proteomes" id="UP000004188"/>
    </source>
</evidence>
<organism evidence="1 2">
    <name type="scientific">beta proteobacterium KB13</name>
    <dbReference type="NCBI Taxonomy" id="314607"/>
    <lineage>
        <taxon>Bacteria</taxon>
        <taxon>Pseudomonadati</taxon>
        <taxon>Pseudomonadota</taxon>
        <taxon>Betaproteobacteria</taxon>
        <taxon>Nitrosomonadales</taxon>
        <taxon>OM43 clade</taxon>
    </lineage>
</organism>
<accession>B6BW36</accession>
<dbReference type="eggNOG" id="COG4123">
    <property type="taxonomic scope" value="Bacteria"/>
</dbReference>
<dbReference type="InterPro" id="IPR010743">
    <property type="entry name" value="Methionine_synth_MetW"/>
</dbReference>
<dbReference type="EMBL" id="DS995299">
    <property type="protein sequence ID" value="EDZ65040.1"/>
    <property type="molecule type" value="Genomic_DNA"/>
</dbReference>
<dbReference type="SUPFAM" id="SSF53335">
    <property type="entry name" value="S-adenosyl-L-methionine-dependent methyltransferases"/>
    <property type="match status" value="1"/>
</dbReference>
<dbReference type="InterPro" id="IPR029063">
    <property type="entry name" value="SAM-dependent_MTases_sf"/>
</dbReference>
<dbReference type="Gene3D" id="3.40.50.150">
    <property type="entry name" value="Vaccinia Virus protein VP39"/>
    <property type="match status" value="1"/>
</dbReference>
<dbReference type="CDD" id="cd02440">
    <property type="entry name" value="AdoMet_MTases"/>
    <property type="match status" value="1"/>
</dbReference>
<proteinExistence type="predicted"/>
<reference evidence="2" key="1">
    <citation type="journal article" date="2012" name="Stand. Genomic Sci.">
        <title>Genome sequence of strain HIMB624, a cultured representative from the OM43 clade of marine Betaproteobacteria.</title>
        <authorList>
            <person name="Huggett M.J."/>
            <person name="Hayakawa D.H."/>
            <person name="Rappe M.S."/>
        </authorList>
    </citation>
    <scope>NUCLEOTIDE SEQUENCE [LARGE SCALE GENOMIC DNA]</scope>
    <source>
        <strain evidence="2">KB13</strain>
    </source>
</reference>
<sequence length="192" mass="22201">MNRLDFIKISEWIEPNSKVLDLGCADGALLKYLQAEKMTTGYGIEITPANIEKGIKNKINIIQMNLEDGLSVFDNQFFDTVILSQTLQAMVNIEKIMDEMKRVAKNIIVSFPNFGYWKNRLQIINGKMPKSSDLPHEWYNTPNIHLCTVKDFYDLCEKKRLIIEDQLFLSENQPIKYFSNLRGSIGIFKLSK</sequence>
<evidence type="ECO:0000313" key="1">
    <source>
        <dbReference type="EMBL" id="EDZ65040.1"/>
    </source>
</evidence>
<keyword evidence="2" id="KW-1185">Reference proteome</keyword>